<dbReference type="PANTHER" id="PTHR33164">
    <property type="entry name" value="TRANSCRIPTIONAL REGULATOR, MARR FAMILY"/>
    <property type="match status" value="1"/>
</dbReference>
<evidence type="ECO:0000256" key="4">
    <source>
        <dbReference type="SAM" id="MobiDB-lite"/>
    </source>
</evidence>
<dbReference type="PROSITE" id="PS50995">
    <property type="entry name" value="HTH_MARR_2"/>
    <property type="match status" value="1"/>
</dbReference>
<dbReference type="Gene3D" id="1.10.10.10">
    <property type="entry name" value="Winged helix-like DNA-binding domain superfamily/Winged helix DNA-binding domain"/>
    <property type="match status" value="1"/>
</dbReference>
<dbReference type="InterPro" id="IPR036388">
    <property type="entry name" value="WH-like_DNA-bd_sf"/>
</dbReference>
<keyword evidence="2" id="KW-0238">DNA-binding</keyword>
<dbReference type="Pfam" id="PF12802">
    <property type="entry name" value="MarR_2"/>
    <property type="match status" value="1"/>
</dbReference>
<dbReference type="SUPFAM" id="SSF46785">
    <property type="entry name" value="Winged helix' DNA-binding domain"/>
    <property type="match status" value="1"/>
</dbReference>
<dbReference type="RefSeq" id="WP_140740478.1">
    <property type="nucleotide sequence ID" value="NZ_RCZM01000003.1"/>
</dbReference>
<keyword evidence="7" id="KW-1185">Reference proteome</keyword>
<gene>
    <name evidence="6" type="ORF">EAH86_11095</name>
</gene>
<evidence type="ECO:0000256" key="2">
    <source>
        <dbReference type="ARBA" id="ARBA00023125"/>
    </source>
</evidence>
<dbReference type="GO" id="GO:0006950">
    <property type="term" value="P:response to stress"/>
    <property type="evidence" value="ECO:0007669"/>
    <property type="project" value="TreeGrafter"/>
</dbReference>
<evidence type="ECO:0000256" key="3">
    <source>
        <dbReference type="ARBA" id="ARBA00023163"/>
    </source>
</evidence>
<sequence length="177" mass="19760">MSKHHLDRQTAERVSVGLIRLMKLLQALRQHAPRIHPAVDATAYPILFNLAAEPRRVSVLAEYVHSDVSTVSRQVSTLEGHGLVDKVSDPDDGRAQVVRLSEEGQTLLAGIQQQRTEWFRELMGEWTAEEASDFAGHLERFGADLERSRELMLARRTTTPTATSRSTAPSPTLNPEN</sequence>
<dbReference type="InterPro" id="IPR023187">
    <property type="entry name" value="Tscrpt_reg_MarR-type_CS"/>
</dbReference>
<keyword evidence="1" id="KW-0805">Transcription regulation</keyword>
<dbReference type="GO" id="GO:0003677">
    <property type="term" value="F:DNA binding"/>
    <property type="evidence" value="ECO:0007669"/>
    <property type="project" value="UniProtKB-KW"/>
</dbReference>
<dbReference type="AlphaFoldDB" id="A0A502CVL7"/>
<feature type="region of interest" description="Disordered" evidence="4">
    <location>
        <begin position="154"/>
        <end position="177"/>
    </location>
</feature>
<dbReference type="PRINTS" id="PR00598">
    <property type="entry name" value="HTHMARR"/>
</dbReference>
<comment type="caution">
    <text evidence="6">The sequence shown here is derived from an EMBL/GenBank/DDBJ whole genome shotgun (WGS) entry which is preliminary data.</text>
</comment>
<proteinExistence type="predicted"/>
<dbReference type="GO" id="GO:0003700">
    <property type="term" value="F:DNA-binding transcription factor activity"/>
    <property type="evidence" value="ECO:0007669"/>
    <property type="project" value="InterPro"/>
</dbReference>
<organism evidence="6 7">
    <name type="scientific">Pedococcus bigeumensis</name>
    <dbReference type="NCBI Taxonomy" id="433644"/>
    <lineage>
        <taxon>Bacteria</taxon>
        <taxon>Bacillati</taxon>
        <taxon>Actinomycetota</taxon>
        <taxon>Actinomycetes</taxon>
        <taxon>Micrococcales</taxon>
        <taxon>Intrasporangiaceae</taxon>
        <taxon>Pedococcus</taxon>
    </lineage>
</organism>
<dbReference type="OrthoDB" id="5148120at2"/>
<dbReference type="InterPro" id="IPR036390">
    <property type="entry name" value="WH_DNA-bd_sf"/>
</dbReference>
<feature type="domain" description="HTH marR-type" evidence="5">
    <location>
        <begin position="11"/>
        <end position="143"/>
    </location>
</feature>
<evidence type="ECO:0000313" key="6">
    <source>
        <dbReference type="EMBL" id="TPG17287.1"/>
    </source>
</evidence>
<name>A0A502CVL7_9MICO</name>
<dbReference type="InterPro" id="IPR000835">
    <property type="entry name" value="HTH_MarR-typ"/>
</dbReference>
<protein>
    <submittedName>
        <fullName evidence="6">MarR family transcriptional regulator</fullName>
    </submittedName>
</protein>
<dbReference type="EMBL" id="RCZM01000003">
    <property type="protein sequence ID" value="TPG17287.1"/>
    <property type="molecule type" value="Genomic_DNA"/>
</dbReference>
<reference evidence="6 7" key="1">
    <citation type="journal article" date="2019" name="Environ. Microbiol.">
        <title>Species interactions and distinct microbial communities in high Arctic permafrost affected cryosols are associated with the CH4 and CO2 gas fluxes.</title>
        <authorList>
            <person name="Altshuler I."/>
            <person name="Hamel J."/>
            <person name="Turney S."/>
            <person name="Magnuson E."/>
            <person name="Levesque R."/>
            <person name="Greer C."/>
            <person name="Whyte L.G."/>
        </authorList>
    </citation>
    <scope>NUCLEOTIDE SEQUENCE [LARGE SCALE GENOMIC DNA]</scope>
    <source>
        <strain evidence="6 7">S9.3A</strain>
    </source>
</reference>
<evidence type="ECO:0000259" key="5">
    <source>
        <dbReference type="PROSITE" id="PS50995"/>
    </source>
</evidence>
<dbReference type="InterPro" id="IPR011991">
    <property type="entry name" value="ArsR-like_HTH"/>
</dbReference>
<dbReference type="Proteomes" id="UP000317722">
    <property type="component" value="Unassembled WGS sequence"/>
</dbReference>
<feature type="compositionally biased region" description="Low complexity" evidence="4">
    <location>
        <begin position="154"/>
        <end position="171"/>
    </location>
</feature>
<evidence type="ECO:0000313" key="7">
    <source>
        <dbReference type="Proteomes" id="UP000317722"/>
    </source>
</evidence>
<evidence type="ECO:0000256" key="1">
    <source>
        <dbReference type="ARBA" id="ARBA00023015"/>
    </source>
</evidence>
<keyword evidence="3" id="KW-0804">Transcription</keyword>
<dbReference type="PANTHER" id="PTHR33164:SF57">
    <property type="entry name" value="MARR-FAMILY TRANSCRIPTIONAL REGULATOR"/>
    <property type="match status" value="1"/>
</dbReference>
<dbReference type="SMART" id="SM00347">
    <property type="entry name" value="HTH_MARR"/>
    <property type="match status" value="1"/>
</dbReference>
<dbReference type="PROSITE" id="PS01117">
    <property type="entry name" value="HTH_MARR_1"/>
    <property type="match status" value="1"/>
</dbReference>
<dbReference type="InterPro" id="IPR039422">
    <property type="entry name" value="MarR/SlyA-like"/>
</dbReference>
<accession>A0A502CVL7</accession>
<dbReference type="CDD" id="cd00090">
    <property type="entry name" value="HTH_ARSR"/>
    <property type="match status" value="1"/>
</dbReference>